<dbReference type="RefSeq" id="WP_044332130.1">
    <property type="nucleotide sequence ID" value="NZ_CP010836.1"/>
</dbReference>
<dbReference type="InterPro" id="IPR036412">
    <property type="entry name" value="HAD-like_sf"/>
</dbReference>
<dbReference type="OrthoDB" id="9816564at2"/>
<dbReference type="SUPFAM" id="SSF56784">
    <property type="entry name" value="HAD-like"/>
    <property type="match status" value="1"/>
</dbReference>
<organism evidence="1 2">
    <name type="scientific">Sphingomonas hengshuiensis</name>
    <dbReference type="NCBI Taxonomy" id="1609977"/>
    <lineage>
        <taxon>Bacteria</taxon>
        <taxon>Pseudomonadati</taxon>
        <taxon>Pseudomonadota</taxon>
        <taxon>Alphaproteobacteria</taxon>
        <taxon>Sphingomonadales</taxon>
        <taxon>Sphingomonadaceae</taxon>
        <taxon>Sphingomonas</taxon>
    </lineage>
</organism>
<dbReference type="Pfam" id="PF00702">
    <property type="entry name" value="Hydrolase"/>
    <property type="match status" value="1"/>
</dbReference>
<dbReference type="GO" id="GO:0016787">
    <property type="term" value="F:hydrolase activity"/>
    <property type="evidence" value="ECO:0007669"/>
    <property type="project" value="UniProtKB-KW"/>
</dbReference>
<sequence length="802" mass="87408">MADSILPHALPEALDGRPGITLLSLDCFDTLLWRDTHAPRDLFGALPGVTVAQRQWAESRARSAAMTRRRRNEVSITEIYAELFPNADDAAREAAIAQELAAEARHCFGFRPTVELMREAKRRGLQIAIVSDTYLDEAQLRTLIATAAGADVAALIEHVFCSSTYGASKGEGLYKHVLKALGIAPNAILHIGDNYKADVVGVAPFGPQTLHLEQFLPPTEQRLRLEAAVSAMLHAVEPGVPTTDQPHRATLAAGEPGIADPAEALGFSVLGPVLHGFNRWIADEAADLGARRGGTVHPLFLMRDGHLPLLMHRAGGSDVPGHAIEISRFTATAAAFTDEAAIHRYLQHEAGTDPKAMAKQLLLPPAEIAMVMKQLPAKDAHAAFVRAIVTPSRMRRIIAASRAFADRLIAHVRATVDPAPGDTLMLVDLGYNGSVQNEIEPVLRRLLDIEVAGRYLLLREQFQSGFDKRGFLDARHYDAHTLEAMCGNVAVVEQICTAAQGSVIDYTPEGKPLRRENSIKGRQSAVRERVQQGCVRFEREQRDAIVRPSTPDDGAMWRRGAAAALARLMFLPMPGELAVVSEFEHDVNLGGDNVVPLFDTAVAQRGLRQRGLFYMKGSERMYLPAELQGEGLALKMTLLAHKRFGLALKYADFIDQTIALPVIIADVQDVTTCTITATPTHDGYYVAPIPIGDCRYSVGLQFGQLYDWLQVDSAVFMPTRDFLAEQPRPDVEVAARPSLEGMAQAAPHLFRCDDAFAFMMVPPPPKRSGEQMMLAVTFRPLVERGPTAARAPAPATIAGVRA</sequence>
<dbReference type="KEGG" id="sphi:TS85_10880"/>
<reference evidence="1 2" key="1">
    <citation type="journal article" date="2015" name="Int. J. Syst. Evol. Microbiol.">
        <title>Sphingomonas hengshuiensis sp. nov., isolated from lake wetland.</title>
        <authorList>
            <person name="Wei S."/>
            <person name="Wang T."/>
            <person name="Liu H."/>
            <person name="Zhang C."/>
            <person name="Guo J."/>
            <person name="Wang Q."/>
            <person name="Liang K."/>
            <person name="Zhang Z."/>
        </authorList>
    </citation>
    <scope>NUCLEOTIDE SEQUENCE [LARGE SCALE GENOMIC DNA]</scope>
    <source>
        <strain evidence="1 2">WHSC-8</strain>
    </source>
</reference>
<name>A0A7U4J8F6_9SPHN</name>
<evidence type="ECO:0000313" key="1">
    <source>
        <dbReference type="EMBL" id="AJP72182.1"/>
    </source>
</evidence>
<dbReference type="InterPro" id="IPR023214">
    <property type="entry name" value="HAD_sf"/>
</dbReference>
<dbReference type="Gene3D" id="3.40.50.1000">
    <property type="entry name" value="HAD superfamily/HAD-like"/>
    <property type="match status" value="1"/>
</dbReference>
<keyword evidence="2" id="KW-1185">Reference proteome</keyword>
<proteinExistence type="predicted"/>
<reference evidence="1 2" key="2">
    <citation type="submission" date="2015-02" db="EMBL/GenBank/DDBJ databases">
        <title>The complete genome of Sphingomonas hengshuiensis sp. WHSC-8 isolated from soil of Hengshui Lake.</title>
        <authorList>
            <person name="Wei S."/>
            <person name="Guo J."/>
            <person name="Su C."/>
            <person name="Wu R."/>
            <person name="Zhang Z."/>
            <person name="Liang K."/>
            <person name="Li H."/>
            <person name="Wang T."/>
            <person name="Liu H."/>
            <person name="Zhang C."/>
            <person name="Li Z."/>
            <person name="Wang Q."/>
            <person name="Meng J."/>
        </authorList>
    </citation>
    <scope>NUCLEOTIDE SEQUENCE [LARGE SCALE GENOMIC DNA]</scope>
    <source>
        <strain evidence="1 2">WHSC-8</strain>
    </source>
</reference>
<protein>
    <submittedName>
        <fullName evidence="1">Hydrolase</fullName>
    </submittedName>
</protein>
<dbReference type="Proteomes" id="UP000032300">
    <property type="component" value="Chromosome"/>
</dbReference>
<keyword evidence="1" id="KW-0378">Hydrolase</keyword>
<accession>A0A7U4J8F6</accession>
<dbReference type="EMBL" id="CP010836">
    <property type="protein sequence ID" value="AJP72182.1"/>
    <property type="molecule type" value="Genomic_DNA"/>
</dbReference>
<evidence type="ECO:0000313" key="2">
    <source>
        <dbReference type="Proteomes" id="UP000032300"/>
    </source>
</evidence>
<dbReference type="AlphaFoldDB" id="A0A7U4J8F6"/>
<gene>
    <name evidence="1" type="ORF">TS85_10880</name>
</gene>